<organism evidence="13 15">
    <name type="scientific">Agreia bicolorata</name>
    <dbReference type="NCBI Taxonomy" id="110935"/>
    <lineage>
        <taxon>Bacteria</taxon>
        <taxon>Bacillati</taxon>
        <taxon>Actinomycetota</taxon>
        <taxon>Actinomycetes</taxon>
        <taxon>Micrococcales</taxon>
        <taxon>Microbacteriaceae</taxon>
        <taxon>Agreia</taxon>
    </lineage>
</organism>
<keyword evidence="5 10" id="KW-1003">Cell membrane</keyword>
<evidence type="ECO:0000256" key="7">
    <source>
        <dbReference type="ARBA" id="ARBA00022692"/>
    </source>
</evidence>
<dbReference type="InterPro" id="IPR035906">
    <property type="entry name" value="MetI-like_sf"/>
</dbReference>
<dbReference type="EMBL" id="JYFC01000002">
    <property type="protein sequence ID" value="KJC65206.1"/>
    <property type="molecule type" value="Genomic_DNA"/>
</dbReference>
<evidence type="ECO:0000256" key="8">
    <source>
        <dbReference type="ARBA" id="ARBA00022989"/>
    </source>
</evidence>
<dbReference type="AlphaFoldDB" id="A0A1T4XQD5"/>
<dbReference type="EMBL" id="FUYG01000003">
    <property type="protein sequence ID" value="SKA91747.1"/>
    <property type="molecule type" value="Genomic_DNA"/>
</dbReference>
<dbReference type="NCBIfam" id="TIGR00974">
    <property type="entry name" value="3a0107s02c"/>
    <property type="match status" value="1"/>
</dbReference>
<keyword evidence="7 10" id="KW-0812">Transmembrane</keyword>
<evidence type="ECO:0000256" key="3">
    <source>
        <dbReference type="ARBA" id="ARBA00007069"/>
    </source>
</evidence>
<feature type="transmembrane region" description="Helical" evidence="10">
    <location>
        <begin position="264"/>
        <end position="285"/>
    </location>
</feature>
<dbReference type="Proteomes" id="UP000032503">
    <property type="component" value="Unassembled WGS sequence"/>
</dbReference>
<evidence type="ECO:0000256" key="2">
    <source>
        <dbReference type="ARBA" id="ARBA00004651"/>
    </source>
</evidence>
<keyword evidence="8 10" id="KW-1133">Transmembrane helix</keyword>
<evidence type="ECO:0000256" key="5">
    <source>
        <dbReference type="ARBA" id="ARBA00022475"/>
    </source>
</evidence>
<dbReference type="PROSITE" id="PS50928">
    <property type="entry name" value="ABC_TM1"/>
    <property type="match status" value="1"/>
</dbReference>
<name>A0A1T4XQD5_9MICO</name>
<keyword evidence="4" id="KW-0813">Transport</keyword>
<evidence type="ECO:0000313" key="15">
    <source>
        <dbReference type="Proteomes" id="UP000189735"/>
    </source>
</evidence>
<accession>A0A1T4XQD5</accession>
<dbReference type="CDD" id="cd06261">
    <property type="entry name" value="TM_PBP2"/>
    <property type="match status" value="1"/>
</dbReference>
<dbReference type="Proteomes" id="UP000189735">
    <property type="component" value="Unassembled WGS sequence"/>
</dbReference>
<feature type="transmembrane region" description="Helical" evidence="10">
    <location>
        <begin position="142"/>
        <end position="169"/>
    </location>
</feature>
<dbReference type="Pfam" id="PF00528">
    <property type="entry name" value="BPD_transp_1"/>
    <property type="match status" value="1"/>
</dbReference>
<dbReference type="InterPro" id="IPR051408">
    <property type="entry name" value="Phosphate_transprt_permease"/>
</dbReference>
<dbReference type="PANTHER" id="PTHR42922">
    <property type="entry name" value="PHOSPHATE TRANSPORT SYSTEM PERMEASE PROTEIN PSTA"/>
    <property type="match status" value="1"/>
</dbReference>
<keyword evidence="9 10" id="KW-0472">Membrane</keyword>
<evidence type="ECO:0000313" key="14">
    <source>
        <dbReference type="Proteomes" id="UP000032503"/>
    </source>
</evidence>
<reference evidence="13" key="4">
    <citation type="submission" date="2017-02" db="EMBL/GenBank/DDBJ databases">
        <authorList>
            <person name="Peterson S.W."/>
        </authorList>
    </citation>
    <scope>NUCLEOTIDE SEQUENCE [LARGE SCALE GENOMIC DNA]</scope>
    <source>
        <strain evidence="13">VKM Ac-2052</strain>
    </source>
</reference>
<evidence type="ECO:0000313" key="12">
    <source>
        <dbReference type="EMBL" id="KJC65206.1"/>
    </source>
</evidence>
<gene>
    <name evidence="13" type="ORF">SAMN06295879_1536</name>
    <name evidence="12" type="ORF">TZ00_06730</name>
</gene>
<evidence type="ECO:0000256" key="4">
    <source>
        <dbReference type="ARBA" id="ARBA00022448"/>
    </source>
</evidence>
<dbReference type="PANTHER" id="PTHR42922:SF1">
    <property type="entry name" value="PHOSPHATE TRANSPORT SYSTEM PERMEASE PROTEIN PSTA"/>
    <property type="match status" value="1"/>
</dbReference>
<comment type="subcellular location">
    <subcellularLocation>
        <location evidence="2 10">Cell membrane</location>
        <topology evidence="2 10">Multi-pass membrane protein</topology>
    </subcellularLocation>
</comment>
<reference evidence="12 14" key="1">
    <citation type="journal article" date="2001" name="Int. J. Syst. Evol. Microbiol.">
        <title>Agreia bicolorata gen. nov., sp. nov., to accommodate actinobacteria isolated from narrow reed grass infected by the nematode Heteroanguina graminophila.</title>
        <authorList>
            <person name="Evtushenko L.I."/>
            <person name="Dorofeeva L.V."/>
            <person name="Dobrovolskaya T.G."/>
            <person name="Streshinskaya G.M."/>
            <person name="Subbotin S.A."/>
            <person name="Tiedje J.M."/>
        </authorList>
    </citation>
    <scope>NUCLEOTIDE SEQUENCE [LARGE SCALE GENOMIC DNA]</scope>
    <source>
        <strain evidence="12 14">VKM Ac-1804</strain>
    </source>
</reference>
<keyword evidence="14" id="KW-1185">Reference proteome</keyword>
<dbReference type="InterPro" id="IPR005672">
    <property type="entry name" value="Phosphate_PstA"/>
</dbReference>
<dbReference type="Gene3D" id="1.10.3720.10">
    <property type="entry name" value="MetI-like"/>
    <property type="match status" value="1"/>
</dbReference>
<protein>
    <recommendedName>
        <fullName evidence="10">Phosphate transport system permease protein PstA</fullName>
    </recommendedName>
</protein>
<reference evidence="15" key="3">
    <citation type="submission" date="2017-02" db="EMBL/GenBank/DDBJ databases">
        <authorList>
            <person name="Varghese N."/>
            <person name="Submissions S."/>
        </authorList>
    </citation>
    <scope>NUCLEOTIDE SEQUENCE [LARGE SCALE GENOMIC DNA]</scope>
    <source>
        <strain evidence="15">VKM Ac-2052</strain>
    </source>
</reference>
<evidence type="ECO:0000313" key="13">
    <source>
        <dbReference type="EMBL" id="SKA91747.1"/>
    </source>
</evidence>
<feature type="domain" description="ABC transmembrane type-1" evidence="11">
    <location>
        <begin position="143"/>
        <end position="353"/>
    </location>
</feature>
<keyword evidence="6" id="KW-0592">Phosphate transport</keyword>
<evidence type="ECO:0000256" key="10">
    <source>
        <dbReference type="RuleBase" id="RU363043"/>
    </source>
</evidence>
<evidence type="ECO:0000259" key="11">
    <source>
        <dbReference type="PROSITE" id="PS50928"/>
    </source>
</evidence>
<comment type="similarity">
    <text evidence="3 10">Belongs to the binding-protein-dependent transport system permease family. CysTW subfamily.</text>
</comment>
<dbReference type="RefSeq" id="WP_044440142.1">
    <property type="nucleotide sequence ID" value="NZ_FUYG01000003.1"/>
</dbReference>
<feature type="transmembrane region" description="Helical" evidence="10">
    <location>
        <begin position="181"/>
        <end position="208"/>
    </location>
</feature>
<dbReference type="InterPro" id="IPR000515">
    <property type="entry name" value="MetI-like"/>
</dbReference>
<dbReference type="GO" id="GO:0005886">
    <property type="term" value="C:plasma membrane"/>
    <property type="evidence" value="ECO:0007669"/>
    <property type="project" value="UniProtKB-SubCell"/>
</dbReference>
<sequence length="366" mass="38591">MTALSPRTVEKGPVPNSLTTGQLPRFAELYIFGASAVVSGVLLMLIGFDLIGWLVLSAVVYLVLLGILSSLVENRRKAVDRLVRGLVTVAFLLAIIPLISTLFTVVSKGIGALSFQFITQSGGSAFNPDTLEVTNTPGALQAIVGTLIITGIATLISVPIGLFTSIYLVEYGRPGQWLSRTVTFLVDVMTGIPSIVAGLFAFSLFTIILGPKAFSGFSASVALSVLMIPTVVRACEEMLRLVPHDLREASYALGVSKFATIVRIVLPTAIAGIVTGIMLAIARVIGETAPIFMAASFTDNFNSNPFEGPMQTLPVMAYTGFAFPGTDIAASNNSAWGAALLLVILVVILNLIARVVAKVFAPKGSR</sequence>
<feature type="transmembrane region" description="Helical" evidence="10">
    <location>
        <begin position="335"/>
        <end position="357"/>
    </location>
</feature>
<comment type="function">
    <text evidence="1">Part of the binding-protein-dependent transport system for phosphate; probably responsible for the translocation of the substrate across the membrane.</text>
</comment>
<feature type="transmembrane region" description="Helical" evidence="10">
    <location>
        <begin position="85"/>
        <end position="106"/>
    </location>
</feature>
<dbReference type="GO" id="GO:0005315">
    <property type="term" value="F:phosphate transmembrane transporter activity"/>
    <property type="evidence" value="ECO:0007669"/>
    <property type="project" value="InterPro"/>
</dbReference>
<feature type="transmembrane region" description="Helical" evidence="10">
    <location>
        <begin position="214"/>
        <end position="232"/>
    </location>
</feature>
<reference evidence="12" key="2">
    <citation type="submission" date="2015-02" db="EMBL/GenBank/DDBJ databases">
        <authorList>
            <person name="Vasilyev I.Y."/>
            <person name="Siniagina M.N."/>
            <person name="Malanin S.Y."/>
            <person name="Boulygina E.A."/>
            <person name="Grygoryeva T.V."/>
            <person name="Yarullina D.R."/>
            <person name="Ilinskaya O.N."/>
        </authorList>
    </citation>
    <scope>NUCLEOTIDE SEQUENCE</scope>
    <source>
        <strain evidence="12">VKM Ac-1804</strain>
    </source>
</reference>
<evidence type="ECO:0000256" key="1">
    <source>
        <dbReference type="ARBA" id="ARBA00003510"/>
    </source>
</evidence>
<proteinExistence type="inferred from homology"/>
<feature type="transmembrane region" description="Helical" evidence="10">
    <location>
        <begin position="54"/>
        <end position="73"/>
    </location>
</feature>
<dbReference type="GO" id="GO:0035435">
    <property type="term" value="P:phosphate ion transmembrane transport"/>
    <property type="evidence" value="ECO:0007669"/>
    <property type="project" value="InterPro"/>
</dbReference>
<evidence type="ECO:0000256" key="9">
    <source>
        <dbReference type="ARBA" id="ARBA00023136"/>
    </source>
</evidence>
<evidence type="ECO:0000256" key="6">
    <source>
        <dbReference type="ARBA" id="ARBA00022592"/>
    </source>
</evidence>
<feature type="transmembrane region" description="Helical" evidence="10">
    <location>
        <begin position="29"/>
        <end position="48"/>
    </location>
</feature>
<dbReference type="SUPFAM" id="SSF161098">
    <property type="entry name" value="MetI-like"/>
    <property type="match status" value="1"/>
</dbReference>